<dbReference type="RefSeq" id="WP_205240381.1">
    <property type="nucleotide sequence ID" value="NZ_JAFFQB010000072.1"/>
</dbReference>
<dbReference type="Proteomes" id="UP000539642">
    <property type="component" value="Unassembled WGS sequence"/>
</dbReference>
<protein>
    <submittedName>
        <fullName evidence="1">Uncharacterized protein</fullName>
    </submittedName>
</protein>
<keyword evidence="2" id="KW-1185">Reference proteome</keyword>
<gene>
    <name evidence="1" type="ORF">HNQ81_003233</name>
</gene>
<comment type="caution">
    <text evidence="1">The sequence shown here is derived from an EMBL/GenBank/DDBJ whole genome shotgun (WGS) entry which is preliminary data.</text>
</comment>
<evidence type="ECO:0000313" key="2">
    <source>
        <dbReference type="Proteomes" id="UP000539642"/>
    </source>
</evidence>
<dbReference type="EMBL" id="JACHEO010000027">
    <property type="protein sequence ID" value="MBB5349478.1"/>
    <property type="molecule type" value="Genomic_DNA"/>
</dbReference>
<organism evidence="1 2">
    <name type="scientific">Desulfoprunum benzoelyticum</name>
    <dbReference type="NCBI Taxonomy" id="1506996"/>
    <lineage>
        <taxon>Bacteria</taxon>
        <taxon>Pseudomonadati</taxon>
        <taxon>Thermodesulfobacteriota</taxon>
        <taxon>Desulfobulbia</taxon>
        <taxon>Desulfobulbales</taxon>
        <taxon>Desulfobulbaceae</taxon>
        <taxon>Desulfoprunum</taxon>
    </lineage>
</organism>
<accession>A0A840V3V5</accession>
<proteinExistence type="predicted"/>
<dbReference type="AlphaFoldDB" id="A0A840V3V5"/>
<sequence>MLAVDGNGKELVKLRGQGKGTGVIIRRRGRACPHTGPDRQQFYQAAQAFGDHAVIIGKKNAGPLCAPWVAWTLTPIPDFTPRTEAVSL</sequence>
<name>A0A840V3V5_9BACT</name>
<evidence type="ECO:0000313" key="1">
    <source>
        <dbReference type="EMBL" id="MBB5349478.1"/>
    </source>
</evidence>
<reference evidence="1 2" key="1">
    <citation type="submission" date="2020-08" db="EMBL/GenBank/DDBJ databases">
        <title>Genomic Encyclopedia of Type Strains, Phase IV (KMG-IV): sequencing the most valuable type-strain genomes for metagenomic binning, comparative biology and taxonomic classification.</title>
        <authorList>
            <person name="Goeker M."/>
        </authorList>
    </citation>
    <scope>NUCLEOTIDE SEQUENCE [LARGE SCALE GENOMIC DNA]</scope>
    <source>
        <strain evidence="1 2">DSM 28570</strain>
    </source>
</reference>